<dbReference type="PROSITE" id="PS00108">
    <property type="entry name" value="PROTEIN_KINASE_ST"/>
    <property type="match status" value="1"/>
</dbReference>
<dbReference type="EMBL" id="BRXZ01006792">
    <property type="protein sequence ID" value="GMI20251.1"/>
    <property type="molecule type" value="Genomic_DNA"/>
</dbReference>
<evidence type="ECO:0000256" key="2">
    <source>
        <dbReference type="ARBA" id="ARBA00022840"/>
    </source>
</evidence>
<evidence type="ECO:0000313" key="4">
    <source>
        <dbReference type="EMBL" id="GMI20251.1"/>
    </source>
</evidence>
<comment type="caution">
    <text evidence="4">The sequence shown here is derived from an EMBL/GenBank/DDBJ whole genome shotgun (WGS) entry which is preliminary data.</text>
</comment>
<dbReference type="Gene3D" id="1.10.510.10">
    <property type="entry name" value="Transferase(Phosphotransferase) domain 1"/>
    <property type="match status" value="1"/>
</dbReference>
<organism evidence="4 5">
    <name type="scientific">Triparma retinervis</name>
    <dbReference type="NCBI Taxonomy" id="2557542"/>
    <lineage>
        <taxon>Eukaryota</taxon>
        <taxon>Sar</taxon>
        <taxon>Stramenopiles</taxon>
        <taxon>Ochrophyta</taxon>
        <taxon>Bolidophyceae</taxon>
        <taxon>Parmales</taxon>
        <taxon>Triparmaceae</taxon>
        <taxon>Triparma</taxon>
    </lineage>
</organism>
<dbReference type="Proteomes" id="UP001165082">
    <property type="component" value="Unassembled WGS sequence"/>
</dbReference>
<keyword evidence="2" id="KW-0067">ATP-binding</keyword>
<proteinExistence type="predicted"/>
<sequence length="143" mass="15314">PSSPTTSASVFREIVSLNLLSSHPNIATLLAANAAGSEVALVFPFYPFTLTQVLSKLPSVDSPDTIMGISKIVVSDVLRALAHCHSQNVVHRDVKPDNILIDMKPTGAAAILCDFGLARALSPPTSPTQFRPDHTDRPNLYLI</sequence>
<dbReference type="SUPFAM" id="SSF56112">
    <property type="entry name" value="Protein kinase-like (PK-like)"/>
    <property type="match status" value="1"/>
</dbReference>
<evidence type="ECO:0000259" key="3">
    <source>
        <dbReference type="PROSITE" id="PS50011"/>
    </source>
</evidence>
<dbReference type="GO" id="GO:0005524">
    <property type="term" value="F:ATP binding"/>
    <property type="evidence" value="ECO:0007669"/>
    <property type="project" value="UniProtKB-KW"/>
</dbReference>
<dbReference type="Pfam" id="PF00069">
    <property type="entry name" value="Pkinase"/>
    <property type="match status" value="1"/>
</dbReference>
<gene>
    <name evidence="4" type="ORF">TrRE_jg2429</name>
</gene>
<keyword evidence="1" id="KW-0547">Nucleotide-binding</keyword>
<evidence type="ECO:0000256" key="1">
    <source>
        <dbReference type="ARBA" id="ARBA00022741"/>
    </source>
</evidence>
<accession>A0A9W7FVR2</accession>
<protein>
    <recommendedName>
        <fullName evidence="3">Protein kinase domain-containing protein</fullName>
    </recommendedName>
</protein>
<dbReference type="GO" id="GO:0004672">
    <property type="term" value="F:protein kinase activity"/>
    <property type="evidence" value="ECO:0007669"/>
    <property type="project" value="InterPro"/>
</dbReference>
<dbReference type="OrthoDB" id="193931at2759"/>
<reference evidence="4" key="1">
    <citation type="submission" date="2022-07" db="EMBL/GenBank/DDBJ databases">
        <title>Genome analysis of Parmales, a sister group of diatoms, reveals the evolutionary specialization of diatoms from phago-mixotrophs to photoautotrophs.</title>
        <authorList>
            <person name="Ban H."/>
            <person name="Sato S."/>
            <person name="Yoshikawa S."/>
            <person name="Kazumasa Y."/>
            <person name="Nakamura Y."/>
            <person name="Ichinomiya M."/>
            <person name="Saitoh K."/>
            <person name="Sato N."/>
            <person name="Blanc-Mathieu R."/>
            <person name="Endo H."/>
            <person name="Kuwata A."/>
            <person name="Ogata H."/>
        </authorList>
    </citation>
    <scope>NUCLEOTIDE SEQUENCE</scope>
</reference>
<name>A0A9W7FVR2_9STRA</name>
<evidence type="ECO:0000313" key="5">
    <source>
        <dbReference type="Proteomes" id="UP001165082"/>
    </source>
</evidence>
<feature type="non-terminal residue" evidence="4">
    <location>
        <position position="1"/>
    </location>
</feature>
<dbReference type="InterPro" id="IPR011009">
    <property type="entry name" value="Kinase-like_dom_sf"/>
</dbReference>
<dbReference type="CDD" id="cd00180">
    <property type="entry name" value="PKc"/>
    <property type="match status" value="1"/>
</dbReference>
<dbReference type="InterPro" id="IPR000719">
    <property type="entry name" value="Prot_kinase_dom"/>
</dbReference>
<dbReference type="InterPro" id="IPR008271">
    <property type="entry name" value="Ser/Thr_kinase_AS"/>
</dbReference>
<dbReference type="PANTHER" id="PTHR24055">
    <property type="entry name" value="MITOGEN-ACTIVATED PROTEIN KINASE"/>
    <property type="match status" value="1"/>
</dbReference>
<feature type="domain" description="Protein kinase" evidence="3">
    <location>
        <begin position="1"/>
        <end position="143"/>
    </location>
</feature>
<dbReference type="PROSITE" id="PS50011">
    <property type="entry name" value="PROTEIN_KINASE_DOM"/>
    <property type="match status" value="1"/>
</dbReference>
<keyword evidence="5" id="KW-1185">Reference proteome</keyword>
<dbReference type="AlphaFoldDB" id="A0A9W7FVR2"/>
<dbReference type="InterPro" id="IPR050117">
    <property type="entry name" value="MAPK"/>
</dbReference>
<dbReference type="SMART" id="SM00220">
    <property type="entry name" value="S_TKc"/>
    <property type="match status" value="1"/>
</dbReference>